<feature type="transmembrane region" description="Helical" evidence="1">
    <location>
        <begin position="12"/>
        <end position="30"/>
    </location>
</feature>
<dbReference type="AlphaFoldDB" id="A0A0G0Y915"/>
<evidence type="ECO:0000256" key="1">
    <source>
        <dbReference type="SAM" id="Phobius"/>
    </source>
</evidence>
<accession>A0A0G0Y915</accession>
<protein>
    <submittedName>
        <fullName evidence="2">Uncharacterized protein</fullName>
    </submittedName>
</protein>
<name>A0A0G0Y915_9BACT</name>
<dbReference type="EMBL" id="LCCN01000001">
    <property type="protein sequence ID" value="KKS33174.1"/>
    <property type="molecule type" value="Genomic_DNA"/>
</dbReference>
<dbReference type="Proteomes" id="UP000034160">
    <property type="component" value="Unassembled WGS sequence"/>
</dbReference>
<sequence>MQNIHSLNTKTKIILLLVGCSALSLTYLYFKSTKPKTPTPPSGLPELSIPQFPPQDLEFKLPSQLNLSVPNILKIYTLNNSPIKKDMVDKFASQLSFSSPAQTINDPVLGITYMWSENDKYLVVKAKIRKIEYSAKSNSVNKDDFIKVLNSSLNASLSVDSSGPYIPNRPEESFVPTGGVYTQYLATPKIDNLPIISTVTEIYSNIITDNKNNVLAANILVLPLTTDSENRSTISFSEAETNLKMAKMIHYKSGETFELLNDMFKKSVEIKSMNLGYFYSSTDTFLQPVYFFEASGISVSGSQAQGTFVLPAIK</sequence>
<dbReference type="STRING" id="1618356.UU93_C0001G0005"/>
<evidence type="ECO:0000313" key="2">
    <source>
        <dbReference type="EMBL" id="KKS33174.1"/>
    </source>
</evidence>
<keyword evidence="1" id="KW-0812">Transmembrane</keyword>
<evidence type="ECO:0000313" key="3">
    <source>
        <dbReference type="Proteomes" id="UP000034160"/>
    </source>
</evidence>
<reference evidence="2 3" key="1">
    <citation type="journal article" date="2015" name="Nature">
        <title>rRNA introns, odd ribosomes, and small enigmatic genomes across a large radiation of phyla.</title>
        <authorList>
            <person name="Brown C.T."/>
            <person name="Hug L.A."/>
            <person name="Thomas B.C."/>
            <person name="Sharon I."/>
            <person name="Castelle C.J."/>
            <person name="Singh A."/>
            <person name="Wilkins M.J."/>
            <person name="Williams K.H."/>
            <person name="Banfield J.F."/>
        </authorList>
    </citation>
    <scope>NUCLEOTIDE SEQUENCE [LARGE SCALE GENOMIC DNA]</scope>
</reference>
<organism evidence="2 3">
    <name type="scientific">Candidatus Amesbacteria bacterium GW2011_GWA2_42_12</name>
    <dbReference type="NCBI Taxonomy" id="1618356"/>
    <lineage>
        <taxon>Bacteria</taxon>
        <taxon>Candidatus Amesiibacteriota</taxon>
    </lineage>
</organism>
<comment type="caution">
    <text evidence="2">The sequence shown here is derived from an EMBL/GenBank/DDBJ whole genome shotgun (WGS) entry which is preliminary data.</text>
</comment>
<gene>
    <name evidence="2" type="ORF">UU93_C0001G0005</name>
</gene>
<keyword evidence="1" id="KW-1133">Transmembrane helix</keyword>
<keyword evidence="1" id="KW-0472">Membrane</keyword>
<proteinExistence type="predicted"/>